<evidence type="ECO:0000313" key="3">
    <source>
        <dbReference type="Proteomes" id="UP000198867"/>
    </source>
</evidence>
<gene>
    <name evidence="2" type="ORF">SAMN05216219_0628</name>
</gene>
<feature type="region of interest" description="Disordered" evidence="1">
    <location>
        <begin position="242"/>
        <end position="265"/>
    </location>
</feature>
<dbReference type="AlphaFoldDB" id="A0A1I4YZH9"/>
<feature type="compositionally biased region" description="Acidic residues" evidence="1">
    <location>
        <begin position="253"/>
        <end position="265"/>
    </location>
</feature>
<dbReference type="STRING" id="995034.SAMN05216219_0628"/>
<dbReference type="OrthoDB" id="3725402at2"/>
<dbReference type="EMBL" id="FOVM01000001">
    <property type="protein sequence ID" value="SFN43412.1"/>
    <property type="molecule type" value="Genomic_DNA"/>
</dbReference>
<dbReference type="Proteomes" id="UP000198867">
    <property type="component" value="Unassembled WGS sequence"/>
</dbReference>
<evidence type="ECO:0000313" key="2">
    <source>
        <dbReference type="EMBL" id="SFN43412.1"/>
    </source>
</evidence>
<dbReference type="RefSeq" id="WP_090708683.1">
    <property type="nucleotide sequence ID" value="NZ_FOVM01000001.1"/>
</dbReference>
<name>A0A1I4YZH9_9MICO</name>
<reference evidence="3" key="1">
    <citation type="submission" date="2016-10" db="EMBL/GenBank/DDBJ databases">
        <authorList>
            <person name="Varghese N."/>
            <person name="Submissions S."/>
        </authorList>
    </citation>
    <scope>NUCLEOTIDE SEQUENCE [LARGE SCALE GENOMIC DNA]</scope>
    <source>
        <strain evidence="3">CGMCC 1.11101</strain>
    </source>
</reference>
<keyword evidence="3" id="KW-1185">Reference proteome</keyword>
<dbReference type="InterPro" id="IPR025449">
    <property type="entry name" value="JetB"/>
</dbReference>
<accession>A0A1I4YZH9</accession>
<organism evidence="2 3">
    <name type="scientific">Mycetocola miduiensis</name>
    <dbReference type="NCBI Taxonomy" id="995034"/>
    <lineage>
        <taxon>Bacteria</taxon>
        <taxon>Bacillati</taxon>
        <taxon>Actinomycetota</taxon>
        <taxon>Actinomycetes</taxon>
        <taxon>Micrococcales</taxon>
        <taxon>Microbacteriaceae</taxon>
        <taxon>Mycetocola</taxon>
    </lineage>
</organism>
<dbReference type="Pfam" id="PF13835">
    <property type="entry name" value="DUF4194"/>
    <property type="match status" value="1"/>
</dbReference>
<proteinExistence type="predicted"/>
<evidence type="ECO:0000256" key="1">
    <source>
        <dbReference type="SAM" id="MobiDB-lite"/>
    </source>
</evidence>
<evidence type="ECO:0008006" key="4">
    <source>
        <dbReference type="Google" id="ProtNLM"/>
    </source>
</evidence>
<protein>
    <recommendedName>
        <fullName evidence="4">DUF4194 domain-containing protein</fullName>
    </recommendedName>
</protein>
<sequence>MSFIEQTRGDVVEPEWGDPAVPVAEGIVEDIRDEVASTAVEDVEPASTNSYFDGDEGGLYLEERRALVVLLKNRFITSESHPKEWNTLIASRQAISKRLNDLFLELKFDAKREVAYKRPVSSDTGGRDFPTLVHDTIWQREETALLVFLRVQARNDEIRGEVQSPISEADMLEFLRDNRPESATNQVSDDKRAGRAIKALTSAGLLMKTNEDGVFRISSAIETMLPAPVLNNLLTWINVRNESGPQIGPEIGPEAEAEPTEEESS</sequence>